<feature type="transmembrane region" description="Helical" evidence="1">
    <location>
        <begin position="5"/>
        <end position="23"/>
    </location>
</feature>
<evidence type="ECO:0000256" key="1">
    <source>
        <dbReference type="SAM" id="Phobius"/>
    </source>
</evidence>
<dbReference type="EMBL" id="SSMC01000002">
    <property type="protein sequence ID" value="THD67429.1"/>
    <property type="molecule type" value="Genomic_DNA"/>
</dbReference>
<keyword evidence="1" id="KW-0812">Transmembrane</keyword>
<gene>
    <name evidence="2" type="ORF">E7Z59_07135</name>
</gene>
<keyword evidence="1" id="KW-1133">Transmembrane helix</keyword>
<sequence length="59" mass="6883">MKKILIINAIIWAIVIVAISFWAKESEYYKYILGVLVVGFTLQNGFTYEILKKEKRSKT</sequence>
<comment type="caution">
    <text evidence="2">The sequence shown here is derived from an EMBL/GenBank/DDBJ whole genome shotgun (WGS) entry which is preliminary data.</text>
</comment>
<name>A0A4S3M1K6_9FLAO</name>
<keyword evidence="1" id="KW-0472">Membrane</keyword>
<feature type="transmembrane region" description="Helical" evidence="1">
    <location>
        <begin position="29"/>
        <end position="51"/>
    </location>
</feature>
<dbReference type="RefSeq" id="WP_136335635.1">
    <property type="nucleotide sequence ID" value="NZ_SSMC01000002.1"/>
</dbReference>
<evidence type="ECO:0000313" key="3">
    <source>
        <dbReference type="Proteomes" id="UP000305939"/>
    </source>
</evidence>
<reference evidence="2 3" key="1">
    <citation type="submission" date="2019-04" db="EMBL/GenBank/DDBJ databases">
        <title>Draft genome sequence of Robertkochia marina CC-AMO-30D.</title>
        <authorList>
            <person name="Hameed A."/>
            <person name="Lin S.-Y."/>
            <person name="Shahina M."/>
            <person name="Lai W.-A."/>
            <person name="Young C.-C."/>
        </authorList>
    </citation>
    <scope>NUCLEOTIDE SEQUENCE [LARGE SCALE GENOMIC DNA]</scope>
    <source>
        <strain evidence="2 3">CC-AMO-30D</strain>
    </source>
</reference>
<evidence type="ECO:0000313" key="2">
    <source>
        <dbReference type="EMBL" id="THD67429.1"/>
    </source>
</evidence>
<keyword evidence="3" id="KW-1185">Reference proteome</keyword>
<dbReference type="Proteomes" id="UP000305939">
    <property type="component" value="Unassembled WGS sequence"/>
</dbReference>
<proteinExistence type="predicted"/>
<organism evidence="2 3">
    <name type="scientific">Robertkochia marina</name>
    <dbReference type="NCBI Taxonomy" id="1227945"/>
    <lineage>
        <taxon>Bacteria</taxon>
        <taxon>Pseudomonadati</taxon>
        <taxon>Bacteroidota</taxon>
        <taxon>Flavobacteriia</taxon>
        <taxon>Flavobacteriales</taxon>
        <taxon>Flavobacteriaceae</taxon>
        <taxon>Robertkochia</taxon>
    </lineage>
</organism>
<accession>A0A4S3M1K6</accession>
<dbReference type="AlphaFoldDB" id="A0A4S3M1K6"/>
<protein>
    <submittedName>
        <fullName evidence="2">Uncharacterized protein</fullName>
    </submittedName>
</protein>